<gene>
    <name evidence="1" type="ORF">NVIE_014820</name>
</gene>
<dbReference type="STRING" id="926571.NVIE_014820"/>
<evidence type="ECO:0000313" key="2">
    <source>
        <dbReference type="Proteomes" id="UP000027093"/>
    </source>
</evidence>
<name>A0A060HJM6_9ARCH</name>
<proteinExistence type="predicted"/>
<dbReference type="AlphaFoldDB" id="A0A060HJM6"/>
<evidence type="ECO:0000313" key="1">
    <source>
        <dbReference type="EMBL" id="AIC15723.1"/>
    </source>
</evidence>
<reference evidence="1 2" key="1">
    <citation type="journal article" date="2014" name="Int. J. Syst. Evol. Microbiol.">
        <title>Nitrososphaera viennensis gen. nov., sp. nov., an aerobic and mesophilic, ammonia-oxidizing archaeon from soil and a member of the archaeal phylum Thaumarchaeota.</title>
        <authorList>
            <person name="Stieglmeier M."/>
            <person name="Klingl A."/>
            <person name="Alves R.J."/>
            <person name="Rittmann S.K."/>
            <person name="Melcher M."/>
            <person name="Leisch N."/>
            <person name="Schleper C."/>
        </authorList>
    </citation>
    <scope>NUCLEOTIDE SEQUENCE [LARGE SCALE GENOMIC DNA]</scope>
    <source>
        <strain evidence="1">EN76</strain>
    </source>
</reference>
<accession>A0A060HJM6</accession>
<dbReference type="EMBL" id="CP007536">
    <property type="protein sequence ID" value="AIC15723.1"/>
    <property type="molecule type" value="Genomic_DNA"/>
</dbReference>
<organism evidence="1 2">
    <name type="scientific">Nitrososphaera viennensis EN76</name>
    <dbReference type="NCBI Taxonomy" id="926571"/>
    <lineage>
        <taxon>Archaea</taxon>
        <taxon>Nitrososphaerota</taxon>
        <taxon>Nitrososphaeria</taxon>
        <taxon>Nitrososphaerales</taxon>
        <taxon>Nitrososphaeraceae</taxon>
        <taxon>Nitrososphaera</taxon>
    </lineage>
</organism>
<dbReference type="Proteomes" id="UP000027093">
    <property type="component" value="Chromosome"/>
</dbReference>
<dbReference type="HOGENOM" id="CLU_1369566_0_0_2"/>
<keyword evidence="2" id="KW-1185">Reference proteome</keyword>
<dbReference type="KEGG" id="nvn:NVIE_014820"/>
<protein>
    <submittedName>
        <fullName evidence="1">Uncharacterized protein</fullName>
    </submittedName>
</protein>
<sequence>MGYFAVHSLPMSGSVVTFLTETSLQEMQNVFLLIEHANKVIYDYFGVASSFDILICRGTWEMEVQVVARKEGSNLSLPAGAKLVGITDYRLREIVIRFDAAKFGHYLHELIHSIISKSLPHQLREGLAWYFTYKLTEKHRYAMAWPPYWVEELYVNPVRRLAKMVGGNDNDDDFLKDLATGKATIEYALLPEDIADLFLPEELFYAKKRYGK</sequence>